<dbReference type="OrthoDB" id="9673584at2759"/>
<name>A0A2U4A8Z9_TURTR</name>
<dbReference type="Proteomes" id="UP000245320">
    <property type="component" value="Chromosome 15"/>
</dbReference>
<evidence type="ECO:0000313" key="1">
    <source>
        <dbReference type="Proteomes" id="UP000245320"/>
    </source>
</evidence>
<dbReference type="Pfam" id="PF00612">
    <property type="entry name" value="IQ"/>
    <property type="match status" value="1"/>
</dbReference>
<proteinExistence type="predicted"/>
<evidence type="ECO:0000313" key="2">
    <source>
        <dbReference type="RefSeq" id="XP_019777356.1"/>
    </source>
</evidence>
<dbReference type="CDD" id="cd22969">
    <property type="entry name" value="DD_IQCK"/>
    <property type="match status" value="1"/>
</dbReference>
<reference evidence="2" key="1">
    <citation type="submission" date="2025-08" db="UniProtKB">
        <authorList>
            <consortium name="RefSeq"/>
        </authorList>
    </citation>
    <scope>IDENTIFICATION</scope>
    <source>
        <tissue evidence="2">Spleen</tissue>
    </source>
</reference>
<dbReference type="PANTHER" id="PTHR34927:SF1">
    <property type="entry name" value="IQ DOMAIN-CONTAINING PROTEIN K"/>
    <property type="match status" value="1"/>
</dbReference>
<keyword evidence="1" id="KW-1185">Reference proteome</keyword>
<organism evidence="1 2">
    <name type="scientific">Tursiops truncatus</name>
    <name type="common">Atlantic bottle-nosed dolphin</name>
    <name type="synonym">Delphinus truncatus</name>
    <dbReference type="NCBI Taxonomy" id="9739"/>
    <lineage>
        <taxon>Eukaryota</taxon>
        <taxon>Metazoa</taxon>
        <taxon>Chordata</taxon>
        <taxon>Craniata</taxon>
        <taxon>Vertebrata</taxon>
        <taxon>Euteleostomi</taxon>
        <taxon>Mammalia</taxon>
        <taxon>Eutheria</taxon>
        <taxon>Laurasiatheria</taxon>
        <taxon>Artiodactyla</taxon>
        <taxon>Whippomorpha</taxon>
        <taxon>Cetacea</taxon>
        <taxon>Odontoceti</taxon>
        <taxon>Delphinidae</taxon>
        <taxon>Tursiops</taxon>
    </lineage>
</organism>
<dbReference type="PANTHER" id="PTHR34927">
    <property type="entry name" value="IQ DOMAIN-CONTAINING PROTEIN K"/>
    <property type="match status" value="1"/>
</dbReference>
<dbReference type="AlphaFoldDB" id="A0A2U4A8Z9"/>
<accession>A0A2U4A8Z9</accession>
<dbReference type="CTD" id="124152"/>
<dbReference type="CDD" id="cd23767">
    <property type="entry name" value="IQCD"/>
    <property type="match status" value="1"/>
</dbReference>
<sequence length="336" mass="37699">MRLLPGRGLAGSAVAVETAAMAAPGQVSGVSQRLERALSTESCITARTPGPVVSPVSLDLRVSPGQVAELPGKNLWEQICEEYEAELPPFPEGYKAKQEAVVTASPSDERVLYGFNTEHLYPAAPLAVVPQVSCPQVKRETIDPETCSPKEYLETFIFPVLLPGMASLLHQAKKEKCFERKRTKFIACDFLTEWLYNPRPAIPLSLLLTESAAALCIQSFWRAYLVRCDPEIQELRQWQKKLREDKHIRQRVEIFWAKQEQKGEETVSEVKSLGFGQQLLKSRAEDIYNFPQHHTALLFSHPSFPPVHEWVGCGRGLESMLSKVQQKFNAETKVTP</sequence>
<gene>
    <name evidence="2" type="primary">IQCK</name>
</gene>
<dbReference type="InterPro" id="IPR043408">
    <property type="entry name" value="IQCK"/>
</dbReference>
<protein>
    <submittedName>
        <fullName evidence="2">IQ domain-containing protein K isoform X2</fullName>
    </submittedName>
</protein>
<dbReference type="GeneID" id="101319391"/>
<dbReference type="RefSeq" id="XP_019777356.1">
    <property type="nucleotide sequence ID" value="XM_019921797.2"/>
</dbReference>
<dbReference type="InterPro" id="IPR000048">
    <property type="entry name" value="IQ_motif_EF-hand-BS"/>
</dbReference>